<sequence>MCQEERLKHKQSWASAVCCFVLFIVVCLSLTLNVKGAFRAAGHPEVGLLFFILPGAAASFFSHRREVLKPLLGAMLAAPCCLLLMRFVFMPTRSLWQELAWLFSAVFWCALGALCFLFISSLFNQHQRRKKN</sequence>
<organism evidence="2">
    <name type="scientific">uncultured Citrobacter sp</name>
    <dbReference type="NCBI Taxonomy" id="200446"/>
    <lineage>
        <taxon>Bacteria</taxon>
        <taxon>Pseudomonadati</taxon>
        <taxon>Pseudomonadota</taxon>
        <taxon>Gammaproteobacteria</taxon>
        <taxon>Enterobacterales</taxon>
        <taxon>Enterobacteriaceae</taxon>
        <taxon>Citrobacter</taxon>
        <taxon>environmental samples</taxon>
    </lineage>
</organism>
<gene>
    <name evidence="2" type="primary">ybjM</name>
    <name evidence="2" type="ORF">KM92CIT3_60751</name>
</gene>
<keyword evidence="1" id="KW-0472">Membrane</keyword>
<feature type="transmembrane region" description="Helical" evidence="1">
    <location>
        <begin position="101"/>
        <end position="123"/>
    </location>
</feature>
<reference evidence="2" key="1">
    <citation type="submission" date="2016-04" db="EMBL/GenBank/DDBJ databases">
        <authorList>
            <person name="Evans L.H."/>
            <person name="Alamgir A."/>
            <person name="Owens N."/>
            <person name="Weber N.D."/>
            <person name="Virtaneva K."/>
            <person name="Barbian K."/>
            <person name="Babar A."/>
            <person name="Rosenke K."/>
        </authorList>
    </citation>
    <scope>NUCLEOTIDE SEQUENCE</scope>
    <source>
        <strain evidence="2">92-3</strain>
    </source>
</reference>
<name>A0A212IH97_9ENTR</name>
<keyword evidence="1" id="KW-1133">Transmembrane helix</keyword>
<dbReference type="GO" id="GO:0016020">
    <property type="term" value="C:membrane"/>
    <property type="evidence" value="ECO:0007669"/>
    <property type="project" value="InterPro"/>
</dbReference>
<feature type="transmembrane region" description="Helical" evidence="1">
    <location>
        <begin position="46"/>
        <end position="63"/>
    </location>
</feature>
<feature type="transmembrane region" description="Helical" evidence="1">
    <location>
        <begin position="70"/>
        <end position="89"/>
    </location>
</feature>
<proteinExistence type="predicted"/>
<feature type="transmembrane region" description="Helical" evidence="1">
    <location>
        <begin position="12"/>
        <end position="34"/>
    </location>
</feature>
<dbReference type="AlphaFoldDB" id="A0A212IH97"/>
<keyword evidence="1" id="KW-0812">Transmembrane</keyword>
<dbReference type="InterPro" id="IPR020368">
    <property type="entry name" value="Uncharacterised_YbjM"/>
</dbReference>
<accession>A0A212IH97</accession>
<evidence type="ECO:0000256" key="1">
    <source>
        <dbReference type="SAM" id="Phobius"/>
    </source>
</evidence>
<evidence type="ECO:0008006" key="3">
    <source>
        <dbReference type="Google" id="ProtNLM"/>
    </source>
</evidence>
<dbReference type="EMBL" id="FLUB01000018">
    <property type="protein sequence ID" value="SBV66093.1"/>
    <property type="molecule type" value="Genomic_DNA"/>
</dbReference>
<protein>
    <recommendedName>
        <fullName evidence="3">Inner membrane protein YbjM</fullName>
    </recommendedName>
</protein>
<dbReference type="Pfam" id="PF11045">
    <property type="entry name" value="YbjM"/>
    <property type="match status" value="1"/>
</dbReference>
<evidence type="ECO:0000313" key="2">
    <source>
        <dbReference type="EMBL" id="SBV66093.1"/>
    </source>
</evidence>